<accession>A0ABQ2E156</accession>
<reference evidence="4" key="1">
    <citation type="journal article" date="2019" name="Int. J. Syst. Evol. Microbiol.">
        <title>The Global Catalogue of Microorganisms (GCM) 10K type strain sequencing project: providing services to taxonomists for standard genome sequencing and annotation.</title>
        <authorList>
            <consortium name="The Broad Institute Genomics Platform"/>
            <consortium name="The Broad Institute Genome Sequencing Center for Infectious Disease"/>
            <person name="Wu L."/>
            <person name="Ma J."/>
        </authorList>
    </citation>
    <scope>NUCLEOTIDE SEQUENCE [LARGE SCALE GENOMIC DNA]</scope>
    <source>
        <strain evidence="4">CGMCC 4.7275</strain>
    </source>
</reference>
<name>A0ABQ2E156_9ACTN</name>
<organism evidence="3 4">
    <name type="scientific">Streptomyces camponoticapitis</name>
    <dbReference type="NCBI Taxonomy" id="1616125"/>
    <lineage>
        <taxon>Bacteria</taxon>
        <taxon>Bacillati</taxon>
        <taxon>Actinomycetota</taxon>
        <taxon>Actinomycetes</taxon>
        <taxon>Kitasatosporales</taxon>
        <taxon>Streptomycetaceae</taxon>
        <taxon>Streptomyces</taxon>
    </lineage>
</organism>
<evidence type="ECO:0000256" key="1">
    <source>
        <dbReference type="SAM" id="MobiDB-lite"/>
    </source>
</evidence>
<feature type="region of interest" description="Disordered" evidence="1">
    <location>
        <begin position="29"/>
        <end position="49"/>
    </location>
</feature>
<evidence type="ECO:0000313" key="3">
    <source>
        <dbReference type="EMBL" id="GGJ86457.1"/>
    </source>
</evidence>
<evidence type="ECO:0000313" key="4">
    <source>
        <dbReference type="Proteomes" id="UP000660265"/>
    </source>
</evidence>
<dbReference type="RefSeq" id="WP_229700752.1">
    <property type="nucleotide sequence ID" value="NZ_BMMV01000004.1"/>
</dbReference>
<keyword evidence="4" id="KW-1185">Reference proteome</keyword>
<gene>
    <name evidence="3" type="ORF">GCM10011583_17530</name>
</gene>
<dbReference type="EMBL" id="BMMV01000004">
    <property type="protein sequence ID" value="GGJ86457.1"/>
    <property type="molecule type" value="Genomic_DNA"/>
</dbReference>
<sequence length="437" mass="46858">MRRQIRGLLTTLLTTAVVAAGAGTAAADTVRAGAGSEPVSTKPSGPGRLPALPTTVDGGAWKSGHVQGMAVDRRKGFMYFSFTNLLVKTDLTGKPVGSVTGFTGHLGDLDFNTEDGRVYGSLEYKAAKAFYIAIFDGDRITAMDMDAETTGVVTTVHLKEVVEDYTADMDGNGVFDGDTAKTADHRYGCSGIDGVAFGPAFDDKRRGAAHRPSRALLTVAYGVYANTTRQDNDNQVLLQYDIRRWKKYERPLTEADPHTSGPGSPDGKYFSYTGNTTYGVQNLDYDAYTGNWLLAAYKGTKTQFPNYSLFVLDGSRRPVSGPVAGQPEPERGRLLPLLARGLHHPASGTYGWESTGQYGLVSLDDGRYYLAEAGTVVEDGVTKQTGKAVMNRWTGEVPTPFAPVPTAVTDGTTEDSDYPGHAPHPGHIGHVGHIHQP</sequence>
<protein>
    <submittedName>
        <fullName evidence="3">Uncharacterized protein</fullName>
    </submittedName>
</protein>
<evidence type="ECO:0000256" key="2">
    <source>
        <dbReference type="SAM" id="SignalP"/>
    </source>
</evidence>
<comment type="caution">
    <text evidence="3">The sequence shown here is derived from an EMBL/GenBank/DDBJ whole genome shotgun (WGS) entry which is preliminary data.</text>
</comment>
<proteinExistence type="predicted"/>
<dbReference type="Proteomes" id="UP000660265">
    <property type="component" value="Unassembled WGS sequence"/>
</dbReference>
<feature type="signal peptide" evidence="2">
    <location>
        <begin position="1"/>
        <end position="27"/>
    </location>
</feature>
<feature type="chain" id="PRO_5047011060" evidence="2">
    <location>
        <begin position="28"/>
        <end position="437"/>
    </location>
</feature>
<feature type="compositionally biased region" description="Low complexity" evidence="1">
    <location>
        <begin position="419"/>
        <end position="428"/>
    </location>
</feature>
<feature type="region of interest" description="Disordered" evidence="1">
    <location>
        <begin position="410"/>
        <end position="437"/>
    </location>
</feature>
<keyword evidence="2" id="KW-0732">Signal</keyword>